<evidence type="ECO:0000313" key="1">
    <source>
        <dbReference type="EMBL" id="MPN47706.1"/>
    </source>
</evidence>
<gene>
    <name evidence="1" type="ORF">SDC9_195310</name>
</gene>
<reference evidence="1" key="1">
    <citation type="submission" date="2019-08" db="EMBL/GenBank/DDBJ databases">
        <authorList>
            <person name="Kucharzyk K."/>
            <person name="Murdoch R.W."/>
            <person name="Higgins S."/>
            <person name="Loffler F."/>
        </authorList>
    </citation>
    <scope>NUCLEOTIDE SEQUENCE</scope>
</reference>
<name>A0A645I9Y2_9ZZZZ</name>
<dbReference type="EMBL" id="VSSQ01109394">
    <property type="protein sequence ID" value="MPN47706.1"/>
    <property type="molecule type" value="Genomic_DNA"/>
</dbReference>
<proteinExistence type="predicted"/>
<dbReference type="AlphaFoldDB" id="A0A645I9Y2"/>
<accession>A0A645I9Y2</accession>
<sequence length="132" mass="14455">MRIDQDAPLVVEGVAALRHAVERDGEQRVLDFTHIDLLRHRAAPTTDGDARLVLQGFARIAGGAAGQRVGRDDRRRVAIGLLADQHRRQGALADIGPGAGRGVGQTEGDDQGFQIYRFVFQIHAITPKLHRH</sequence>
<protein>
    <submittedName>
        <fullName evidence="1">Uncharacterized protein</fullName>
    </submittedName>
</protein>
<comment type="caution">
    <text evidence="1">The sequence shown here is derived from an EMBL/GenBank/DDBJ whole genome shotgun (WGS) entry which is preliminary data.</text>
</comment>
<organism evidence="1">
    <name type="scientific">bioreactor metagenome</name>
    <dbReference type="NCBI Taxonomy" id="1076179"/>
    <lineage>
        <taxon>unclassified sequences</taxon>
        <taxon>metagenomes</taxon>
        <taxon>ecological metagenomes</taxon>
    </lineage>
</organism>